<dbReference type="OrthoDB" id="191139at2759"/>
<dbReference type="Proteomes" id="UP000001554">
    <property type="component" value="Chromosome 7"/>
</dbReference>
<keyword evidence="2" id="KW-0560">Oxidoreductase</keyword>
<dbReference type="Gene3D" id="3.40.50.720">
    <property type="entry name" value="NAD(P)-binding Rossmann-like Domain"/>
    <property type="match status" value="1"/>
</dbReference>
<comment type="similarity">
    <text evidence="1">Belongs to the short-chain dehydrogenases/reductases (SDR) family.</text>
</comment>
<dbReference type="Pfam" id="PF00106">
    <property type="entry name" value="adh_short"/>
    <property type="match status" value="1"/>
</dbReference>
<reference evidence="4" key="2">
    <citation type="submission" date="2025-08" db="UniProtKB">
        <authorList>
            <consortium name="RefSeq"/>
        </authorList>
    </citation>
    <scope>IDENTIFICATION</scope>
    <source>
        <strain evidence="4">S238N-H82</strain>
        <tissue evidence="4">Testes</tissue>
    </source>
</reference>
<dbReference type="PANTHER" id="PTHR24320">
    <property type="entry name" value="RETINOL DEHYDROGENASE"/>
    <property type="match status" value="1"/>
</dbReference>
<dbReference type="PRINTS" id="PR00081">
    <property type="entry name" value="GDHRDH"/>
</dbReference>
<dbReference type="OMA" id="QFATAHL"/>
<organism evidence="3 4">
    <name type="scientific">Branchiostoma floridae</name>
    <name type="common">Florida lancelet</name>
    <name type="synonym">Amphioxus</name>
    <dbReference type="NCBI Taxonomy" id="7739"/>
    <lineage>
        <taxon>Eukaryota</taxon>
        <taxon>Metazoa</taxon>
        <taxon>Chordata</taxon>
        <taxon>Cephalochordata</taxon>
        <taxon>Leptocardii</taxon>
        <taxon>Amphioxiformes</taxon>
        <taxon>Branchiostomatidae</taxon>
        <taxon>Branchiostoma</taxon>
    </lineage>
</organism>
<dbReference type="GO" id="GO:0016491">
    <property type="term" value="F:oxidoreductase activity"/>
    <property type="evidence" value="ECO:0007669"/>
    <property type="project" value="UniProtKB-KW"/>
</dbReference>
<dbReference type="PANTHER" id="PTHR24320:SF264">
    <property type="entry name" value="DEHYDROGENASE_REDUCTASE SDR FAMILY MEMBER ON CHROMOSOME X"/>
    <property type="match status" value="1"/>
</dbReference>
<proteinExistence type="inferred from homology"/>
<evidence type="ECO:0000313" key="4">
    <source>
        <dbReference type="RefSeq" id="XP_035682564.1"/>
    </source>
</evidence>
<name>A0A9J7MXT0_BRAFL</name>
<dbReference type="KEGG" id="bfo:118419969"/>
<evidence type="ECO:0000256" key="2">
    <source>
        <dbReference type="ARBA" id="ARBA00023002"/>
    </source>
</evidence>
<keyword evidence="3" id="KW-1185">Reference proteome</keyword>
<sequence length="328" mass="36229">MVVSKVSSMALSMIQTYLVGVQATISQLLQGHRCLTDQPRQDGKVAIVTGGAKGIGLEVTKGLAQLGMHVFIGGRSQDEANIAIEHIKKSCPQAKVEFIRLDLASMKSIHQFVEKFKSRQLPLHLLINNAGVMLTPYSLTEDGFETHFGINHLGHFLLTNLLLDTLRSSGKSDHWSRIVFVSSAVHSIGDINFDDLNSSKNYSPHAGYAQSKLANVLTAYELQERLLADQSHVTANALHPGVVNSDLYQHVMWPMRVAQRIMGWIGLTKTPAQGADTILYAAMSPDLEGIGGHYLDNCQSVPSCDQSYNKDLQKRLWEESCRLVHLQE</sequence>
<accession>A0A9J7MXT0</accession>
<dbReference type="SUPFAM" id="SSF51735">
    <property type="entry name" value="NAD(P)-binding Rossmann-fold domains"/>
    <property type="match status" value="1"/>
</dbReference>
<gene>
    <name evidence="4" type="primary">LOC118419969</name>
</gene>
<dbReference type="GeneID" id="118419969"/>
<evidence type="ECO:0000313" key="3">
    <source>
        <dbReference type="Proteomes" id="UP000001554"/>
    </source>
</evidence>
<dbReference type="RefSeq" id="XP_035682564.1">
    <property type="nucleotide sequence ID" value="XM_035826671.1"/>
</dbReference>
<dbReference type="InterPro" id="IPR036291">
    <property type="entry name" value="NAD(P)-bd_dom_sf"/>
</dbReference>
<dbReference type="CDD" id="cd05327">
    <property type="entry name" value="retinol-DH_like_SDR_c_like"/>
    <property type="match status" value="1"/>
</dbReference>
<protein>
    <submittedName>
        <fullName evidence="4">Dehydrogenase/reductase SDR family member on chromosome X-like</fullName>
    </submittedName>
</protein>
<reference evidence="3" key="1">
    <citation type="journal article" date="2020" name="Nat. Ecol. Evol.">
        <title>Deeply conserved synteny resolves early events in vertebrate evolution.</title>
        <authorList>
            <person name="Simakov O."/>
            <person name="Marletaz F."/>
            <person name="Yue J.X."/>
            <person name="O'Connell B."/>
            <person name="Jenkins J."/>
            <person name="Brandt A."/>
            <person name="Calef R."/>
            <person name="Tung C.H."/>
            <person name="Huang T.K."/>
            <person name="Schmutz J."/>
            <person name="Satoh N."/>
            <person name="Yu J.K."/>
            <person name="Putnam N.H."/>
            <person name="Green R.E."/>
            <person name="Rokhsar D.S."/>
        </authorList>
    </citation>
    <scope>NUCLEOTIDE SEQUENCE [LARGE SCALE GENOMIC DNA]</scope>
    <source>
        <strain evidence="3">S238N-H82</strain>
    </source>
</reference>
<evidence type="ECO:0000256" key="1">
    <source>
        <dbReference type="ARBA" id="ARBA00006484"/>
    </source>
</evidence>
<dbReference type="InterPro" id="IPR002347">
    <property type="entry name" value="SDR_fam"/>
</dbReference>
<dbReference type="AlphaFoldDB" id="A0A9J7MXT0"/>